<dbReference type="Proteomes" id="UP000789525">
    <property type="component" value="Unassembled WGS sequence"/>
</dbReference>
<evidence type="ECO:0000313" key="2">
    <source>
        <dbReference type="Proteomes" id="UP000789525"/>
    </source>
</evidence>
<organism evidence="1 2">
    <name type="scientific">Acaulospora colombiana</name>
    <dbReference type="NCBI Taxonomy" id="27376"/>
    <lineage>
        <taxon>Eukaryota</taxon>
        <taxon>Fungi</taxon>
        <taxon>Fungi incertae sedis</taxon>
        <taxon>Mucoromycota</taxon>
        <taxon>Glomeromycotina</taxon>
        <taxon>Glomeromycetes</taxon>
        <taxon>Diversisporales</taxon>
        <taxon>Acaulosporaceae</taxon>
        <taxon>Acaulospora</taxon>
    </lineage>
</organism>
<dbReference type="EMBL" id="CAJVPT010010894">
    <property type="protein sequence ID" value="CAG8574358.1"/>
    <property type="molecule type" value="Genomic_DNA"/>
</dbReference>
<protein>
    <submittedName>
        <fullName evidence="1">3334_t:CDS:1</fullName>
    </submittedName>
</protein>
<name>A0ACA9M7B3_9GLOM</name>
<keyword evidence="2" id="KW-1185">Reference proteome</keyword>
<gene>
    <name evidence="1" type="ORF">ACOLOM_LOCUS5724</name>
</gene>
<sequence length="378" mass="41722">SIIERAADQHFKHLAVETGLQLHSQSIKYADALKSIIMPQGSWSSLDFDDLIGECEKYSLVRISTQDEEKFYSMHILVQNFLQASCRIVLGHPSSRLVTRLLGSAVTIGAPWEYLAFNRSVSSHLQLINLDDVVEAGDHYGFGVVLNEVGDGKLAVKHMEHCVEIWRGSVSEESENLLDAMEILARSYSTAGKEEEALGLRENVMKKTREILGDDHLNTILAIGNLASSYWSLGRSMEAVPLEEEVLEKCRKLLGDDHLDTISAIANLASSYSSLGRSMEAVPLREEVLEKRRKLLGDDHLDTINAIHNLAVSYSKVGGANKALPLAEEAVKKWTNLLGEDHQKTHYAMGNLANVYAALGQANNASKLQAQISSKQSK</sequence>
<feature type="non-terminal residue" evidence="1">
    <location>
        <position position="1"/>
    </location>
</feature>
<proteinExistence type="predicted"/>
<accession>A0ACA9M7B3</accession>
<reference evidence="1" key="1">
    <citation type="submission" date="2021-06" db="EMBL/GenBank/DDBJ databases">
        <authorList>
            <person name="Kallberg Y."/>
            <person name="Tangrot J."/>
            <person name="Rosling A."/>
        </authorList>
    </citation>
    <scope>NUCLEOTIDE SEQUENCE</scope>
    <source>
        <strain evidence="1">CL356</strain>
    </source>
</reference>
<evidence type="ECO:0000313" key="1">
    <source>
        <dbReference type="EMBL" id="CAG8574358.1"/>
    </source>
</evidence>
<comment type="caution">
    <text evidence="1">The sequence shown here is derived from an EMBL/GenBank/DDBJ whole genome shotgun (WGS) entry which is preliminary data.</text>
</comment>